<reference evidence="1 2" key="1">
    <citation type="journal article" date="2015" name="Appl. Environ. Microbiol.">
        <title>Nanoarchaeota, Their Sulfolobales Host, and Nanoarchaeota Virus Distribution across Yellowstone National Park Hot Springs.</title>
        <authorList>
            <person name="Munson-McGee J.H."/>
            <person name="Field E.K."/>
            <person name="Bateson M."/>
            <person name="Rooney C."/>
            <person name="Stepanauskas R."/>
            <person name="Young M.J."/>
        </authorList>
    </citation>
    <scope>NUCLEOTIDE SEQUENCE [LARGE SCALE GENOMIC DNA]</scope>
    <source>
        <strain evidence="1">SCGC AC-742_N10</strain>
    </source>
</reference>
<evidence type="ECO:0000313" key="1">
    <source>
        <dbReference type="EMBL" id="PVU76706.1"/>
    </source>
</evidence>
<sequence length="444" mass="50462">MRINLNKRLRLFLIFVLLILTIALTYTNVVALEASFHPILIGYQTVAYDSIYYSELMTPNPFSHGTNVTICKPIIKYENLSVLASIILYSNYSKILGTNELINVTHFPEYIAKYLLIYIKNVSCFKYNVILYDVGVYNITLLNGTAKGQLLLPVSALSYALNNISHYIPGNYEIIVRLCYNNKTSCTIIYSQGNCLNLKNNNIVVAYEGKIKENYINTTGNSFPLQLLQELCIHVRSYPNYSNLTYYEIVVNTTLGSLIYKKGITNSSIIPLNVTNISNYISELLYKYGVYSSGFDIIVYIKNKSGNYTLDPYIVISNNAGFITITSYNSTVNMPVYLKEDFNKLNFVYSALPGAALILLLSLTKNKEESLEERTMRKLRKVKKILIEASERPFVKEIIRVNDVDDIIKYSANLGKPIILYKGKNVLEVWSIDNDIGYVYSVNS</sequence>
<evidence type="ECO:0000313" key="2">
    <source>
        <dbReference type="Proteomes" id="UP000245638"/>
    </source>
</evidence>
<accession>A0A2T9X9C7</accession>
<dbReference type="AlphaFoldDB" id="A0A2T9X9C7"/>
<dbReference type="Proteomes" id="UP000245638">
    <property type="component" value="Unassembled WGS sequence"/>
</dbReference>
<proteinExistence type="predicted"/>
<comment type="caution">
    <text evidence="1">The sequence shown here is derived from an EMBL/GenBank/DDBJ whole genome shotgun (WGS) entry which is preliminary data.</text>
</comment>
<organism evidence="1 2">
    <name type="scientific">Acidianus hospitalis</name>
    <dbReference type="NCBI Taxonomy" id="563177"/>
    <lineage>
        <taxon>Archaea</taxon>
        <taxon>Thermoproteota</taxon>
        <taxon>Thermoprotei</taxon>
        <taxon>Sulfolobales</taxon>
        <taxon>Sulfolobaceae</taxon>
        <taxon>Acidianus</taxon>
    </lineage>
</organism>
<dbReference type="EMBL" id="QEFD01000074">
    <property type="protein sequence ID" value="PVU76706.1"/>
    <property type="molecule type" value="Genomic_DNA"/>
</dbReference>
<gene>
    <name evidence="1" type="ORF">DDW13_02320</name>
</gene>
<name>A0A2T9X9C7_9CREN</name>
<protein>
    <submittedName>
        <fullName evidence="1">Uncharacterized protein</fullName>
    </submittedName>
</protein>